<dbReference type="EMBL" id="VCEB01000004">
    <property type="protein sequence ID" value="KAB0379127.1"/>
    <property type="molecule type" value="Genomic_DNA"/>
</dbReference>
<feature type="domain" description="FAM194 C-terminal" evidence="2">
    <location>
        <begin position="251"/>
        <end position="323"/>
    </location>
</feature>
<dbReference type="AlphaFoldDB" id="A0A5N3Y0L6"/>
<evidence type="ECO:0000259" key="2">
    <source>
        <dbReference type="Pfam" id="PF14977"/>
    </source>
</evidence>
<sequence length="669" mass="77492">MEDFTEIKFLDTGPIYFFDQIKPKRKIWEKRKCEDHLPLLECPEGANYNPTRSIFKELEKAKLSTVAESKEKDEFISFGVSQTSSVSTLSTNFKFSKLQLQKSLFEEYKVTAAEILFELEEILEKYAVYNIAFPVGIVNLVDYSWHDLTADAFKYATKNPMLKKCSALQDDTSIMTVMDLKRYKINSCSREEYHKKNYLVKAKEDHHVAANKSMEKTSLVGQKQCSQISQDSSLPVVTHFSLTSKICLENVISMMFNQDGGMILSKKGTTVREWMWPSKGKLDDPVEIWVNKFITVKISGRFAITLVYKWHPQSISLSLAPVKCKPFPPQFPEVSFHNVNTVSEEARKLFKAYKVKCKQMKCITQNKDPSGLTDSADIATFDPIMDISPMSDVVAIIKLRGLQIKAKHILLQWLDHYRFALGIQTQHICKMPKFPQKVVRRRISAAKFPLTQSTKESNENKEYIRYQNTFLKLKGIFKPLPLCQIQKTPASSPPFRLPLPIENKDARFASQLVCPVVLRWTLCGNERNKCQCSTYHIPEVTDLEYDHLIFDQLSSVDQIIIVYVFSAKKKDKTMKEMAKLYRKLNRHRSMPCIQCRSDAFRLMKYNIITASKFTSSKSPLLVQRHNVIPGIFLSQHQYSLYINFIMIYFTYNIMHSLLHLYLCFEIYTK</sequence>
<accession>A0A5N3Y0L6</accession>
<dbReference type="PANTHER" id="PTHR23093:SF16">
    <property type="entry name" value="FAM194 C-TERMINAL DOMAIN-CONTAINING PROTEIN"/>
    <property type="match status" value="1"/>
</dbReference>
<keyword evidence="1" id="KW-0472">Membrane</keyword>
<dbReference type="InterPro" id="IPR029281">
    <property type="entry name" value="FAM194_C"/>
</dbReference>
<keyword evidence="1" id="KW-0812">Transmembrane</keyword>
<name>A0A5N3Y0L6_MUNRE</name>
<feature type="transmembrane region" description="Helical" evidence="1">
    <location>
        <begin position="640"/>
        <end position="664"/>
    </location>
</feature>
<proteinExistence type="predicted"/>
<dbReference type="Proteomes" id="UP000326062">
    <property type="component" value="Chromosome 4"/>
</dbReference>
<evidence type="ECO:0000256" key="1">
    <source>
        <dbReference type="SAM" id="Phobius"/>
    </source>
</evidence>
<comment type="caution">
    <text evidence="3">The sequence shown here is derived from an EMBL/GenBank/DDBJ whole genome shotgun (WGS) entry which is preliminary data.</text>
</comment>
<keyword evidence="4" id="KW-1185">Reference proteome</keyword>
<organism evidence="3 4">
    <name type="scientific">Muntiacus reevesi</name>
    <name type="common">Reeves' muntjac</name>
    <name type="synonym">Cervus reevesi</name>
    <dbReference type="NCBI Taxonomy" id="9886"/>
    <lineage>
        <taxon>Eukaryota</taxon>
        <taxon>Metazoa</taxon>
        <taxon>Chordata</taxon>
        <taxon>Craniata</taxon>
        <taxon>Vertebrata</taxon>
        <taxon>Euteleostomi</taxon>
        <taxon>Mammalia</taxon>
        <taxon>Eutheria</taxon>
        <taxon>Laurasiatheria</taxon>
        <taxon>Artiodactyla</taxon>
        <taxon>Ruminantia</taxon>
        <taxon>Pecora</taxon>
        <taxon>Cervidae</taxon>
        <taxon>Muntiacinae</taxon>
        <taxon>Muntiacus</taxon>
    </lineage>
</organism>
<evidence type="ECO:0000313" key="4">
    <source>
        <dbReference type="Proteomes" id="UP000326062"/>
    </source>
</evidence>
<gene>
    <name evidence="3" type="ORF">FD755_010705</name>
</gene>
<keyword evidence="1" id="KW-1133">Transmembrane helix</keyword>
<protein>
    <recommendedName>
        <fullName evidence="2">FAM194 C-terminal domain-containing protein</fullName>
    </recommendedName>
</protein>
<reference evidence="3 4" key="1">
    <citation type="submission" date="2019-06" db="EMBL/GenBank/DDBJ databases">
        <title>Discovery of a novel chromosome fission-fusion reversal in muntjac.</title>
        <authorList>
            <person name="Mudd A.B."/>
            <person name="Bredeson J.V."/>
            <person name="Baum R."/>
            <person name="Hockemeyer D."/>
            <person name="Rokhsar D.S."/>
        </authorList>
    </citation>
    <scope>NUCLEOTIDE SEQUENCE [LARGE SCALE GENOMIC DNA]</scope>
    <source>
        <strain evidence="3">UCam_UCB_Mr</strain>
        <tissue evidence="3">Fibroblast cell line</tissue>
    </source>
</reference>
<dbReference type="PANTHER" id="PTHR23093">
    <property type="entry name" value="SIMILAR TO CHROMOSOME 3 OPEN READING FRAME 20"/>
    <property type="match status" value="1"/>
</dbReference>
<dbReference type="Pfam" id="PF14977">
    <property type="entry name" value="FAM194"/>
    <property type="match status" value="1"/>
</dbReference>
<evidence type="ECO:0000313" key="3">
    <source>
        <dbReference type="EMBL" id="KAB0379127.1"/>
    </source>
</evidence>